<evidence type="ECO:0000259" key="3">
    <source>
        <dbReference type="Pfam" id="PF03959"/>
    </source>
</evidence>
<dbReference type="EMBL" id="JH725157">
    <property type="protein sequence ID" value="EJP67066.1"/>
    <property type="molecule type" value="Genomic_DNA"/>
</dbReference>
<dbReference type="PANTHER" id="PTHR48070">
    <property type="entry name" value="ESTERASE OVCA2"/>
    <property type="match status" value="1"/>
</dbReference>
<dbReference type="GO" id="GO:0005737">
    <property type="term" value="C:cytoplasm"/>
    <property type="evidence" value="ECO:0007669"/>
    <property type="project" value="TreeGrafter"/>
</dbReference>
<dbReference type="Gene3D" id="3.40.50.1820">
    <property type="entry name" value="alpha/beta hydrolase"/>
    <property type="match status" value="1"/>
</dbReference>
<evidence type="ECO:0000256" key="2">
    <source>
        <dbReference type="ARBA" id="ARBA00022801"/>
    </source>
</evidence>
<dbReference type="Proteomes" id="UP000002762">
    <property type="component" value="Unassembled WGS sequence"/>
</dbReference>
<organism evidence="4 5">
    <name type="scientific">Beauveria bassiana (strain ARSEF 2860)</name>
    <name type="common">White muscardine disease fungus</name>
    <name type="synonym">Tritirachium shiotae</name>
    <dbReference type="NCBI Taxonomy" id="655819"/>
    <lineage>
        <taxon>Eukaryota</taxon>
        <taxon>Fungi</taxon>
        <taxon>Dikarya</taxon>
        <taxon>Ascomycota</taxon>
        <taxon>Pezizomycotina</taxon>
        <taxon>Sordariomycetes</taxon>
        <taxon>Hypocreomycetidae</taxon>
        <taxon>Hypocreales</taxon>
        <taxon>Cordycipitaceae</taxon>
        <taxon>Beauveria</taxon>
    </lineage>
</organism>
<dbReference type="PANTHER" id="PTHR48070:SF3">
    <property type="entry name" value="ESTERASE DBAE-RELATED"/>
    <property type="match status" value="1"/>
</dbReference>
<gene>
    <name evidence="4" type="ORF">BBA_03640</name>
</gene>
<dbReference type="OrthoDB" id="2094269at2759"/>
<dbReference type="InterPro" id="IPR005645">
    <property type="entry name" value="FSH-like_dom"/>
</dbReference>
<dbReference type="SUPFAM" id="SSF53474">
    <property type="entry name" value="alpha/beta-Hydrolases"/>
    <property type="match status" value="1"/>
</dbReference>
<proteinExistence type="inferred from homology"/>
<dbReference type="HOGENOM" id="CLU_051938_0_1_1"/>
<dbReference type="GO" id="GO:0005634">
    <property type="term" value="C:nucleus"/>
    <property type="evidence" value="ECO:0007669"/>
    <property type="project" value="TreeGrafter"/>
</dbReference>
<name>J5JXT2_BEAB2</name>
<dbReference type="STRING" id="655819.J5JXT2"/>
<dbReference type="GeneID" id="19886652"/>
<dbReference type="GO" id="GO:0044550">
    <property type="term" value="P:secondary metabolite biosynthetic process"/>
    <property type="evidence" value="ECO:0007669"/>
    <property type="project" value="TreeGrafter"/>
</dbReference>
<keyword evidence="5" id="KW-1185">Reference proteome</keyword>
<evidence type="ECO:0000256" key="1">
    <source>
        <dbReference type="ARBA" id="ARBA00005863"/>
    </source>
</evidence>
<comment type="similarity">
    <text evidence="1">Belongs to the LovG family.</text>
</comment>
<evidence type="ECO:0000313" key="4">
    <source>
        <dbReference type="EMBL" id="EJP67066.1"/>
    </source>
</evidence>
<feature type="domain" description="Serine hydrolase" evidence="3">
    <location>
        <begin position="63"/>
        <end position="303"/>
    </location>
</feature>
<dbReference type="InParanoid" id="J5JXT2"/>
<dbReference type="RefSeq" id="XP_008596959.1">
    <property type="nucleotide sequence ID" value="XM_008598737.1"/>
</dbReference>
<protein>
    <submittedName>
        <fullName evidence="4">Citrinin biosynthesis oxydoreductase CtnB</fullName>
    </submittedName>
</protein>
<dbReference type="Pfam" id="PF03959">
    <property type="entry name" value="FSH1"/>
    <property type="match status" value="1"/>
</dbReference>
<dbReference type="InterPro" id="IPR050593">
    <property type="entry name" value="LovG"/>
</dbReference>
<accession>J5JXT2</accession>
<reference evidence="4 5" key="1">
    <citation type="journal article" date="2012" name="Sci. Rep.">
        <title>Genomic perspectives on the evolution of fungal entomopathogenicity in Beauveria bassiana.</title>
        <authorList>
            <person name="Xiao G."/>
            <person name="Ying S.H."/>
            <person name="Zheng P."/>
            <person name="Wang Z.L."/>
            <person name="Zhang S."/>
            <person name="Xie X.Q."/>
            <person name="Shang Y."/>
            <person name="St Leger R.J."/>
            <person name="Zhao G.P."/>
            <person name="Wang C."/>
            <person name="Feng M.G."/>
        </authorList>
    </citation>
    <scope>NUCLEOTIDE SEQUENCE [LARGE SCALE GENOMIC DNA]</scope>
    <source>
        <strain evidence="4 5">ARSEF 2860</strain>
    </source>
</reference>
<keyword evidence="2" id="KW-0378">Hydrolase</keyword>
<dbReference type="GO" id="GO:0016787">
    <property type="term" value="F:hydrolase activity"/>
    <property type="evidence" value="ECO:0007669"/>
    <property type="project" value="UniProtKB-KW"/>
</dbReference>
<sequence length="334" mass="36431">MCWKETVQGSRDVFFPPGLPLWKDYECEQQAETRPTLAHCFTSYQTNKQAGMAEQLDPTLRLPRILCLHGGGTNARIFKIQCRKIAHDLREEYRFVYVEAPFASEPGPDVMQVFSECGPFKRWLRFGPTHPALTPQAAVAALDGAVEAAMAEDDERGGCGAWTALLGFSQGAKMCASLLYRQQNRAATAAAAAAATGAVEAADPSAVRFRFGVLIAGRGPFVSLEPDSAANESLPSAADFSSMTEKEAPGRHVLRIPTIHMHGLQDPGLQEHRKLYREYCHAEARSLLEWDAGHRLPVRSDDVAPLIREIRRVDGETAAAAAAAITAIDEMVAV</sequence>
<dbReference type="InterPro" id="IPR029058">
    <property type="entry name" value="AB_hydrolase_fold"/>
</dbReference>
<dbReference type="AlphaFoldDB" id="J5JXT2"/>
<evidence type="ECO:0000313" key="5">
    <source>
        <dbReference type="Proteomes" id="UP000002762"/>
    </source>
</evidence>